<evidence type="ECO:0000313" key="3">
    <source>
        <dbReference type="Proteomes" id="UP000824120"/>
    </source>
</evidence>
<keyword evidence="1" id="KW-1133">Transmembrane helix</keyword>
<dbReference type="OrthoDB" id="204058at2759"/>
<comment type="caution">
    <text evidence="2">The sequence shown here is derived from an EMBL/GenBank/DDBJ whole genome shotgun (WGS) entry which is preliminary data.</text>
</comment>
<dbReference type="InterPro" id="IPR029056">
    <property type="entry name" value="Ribokinase-like"/>
</dbReference>
<dbReference type="PANTHER" id="PTHR42774:SF10">
    <property type="entry name" value="KETOHEXOKINASE-LIKE ISOFORM X1"/>
    <property type="match status" value="1"/>
</dbReference>
<keyword evidence="3" id="KW-1185">Reference proteome</keyword>
<dbReference type="AlphaFoldDB" id="A0A9J5XYK1"/>
<keyword evidence="1" id="KW-0472">Membrane</keyword>
<name>A0A9J5XYK1_SOLCO</name>
<reference evidence="2 3" key="1">
    <citation type="submission" date="2020-09" db="EMBL/GenBank/DDBJ databases">
        <title>De no assembly of potato wild relative species, Solanum commersonii.</title>
        <authorList>
            <person name="Cho K."/>
        </authorList>
    </citation>
    <scope>NUCLEOTIDE SEQUENCE [LARGE SCALE GENOMIC DNA]</scope>
    <source>
        <strain evidence="2">LZ3.2</strain>
        <tissue evidence="2">Leaf</tissue>
    </source>
</reference>
<dbReference type="Proteomes" id="UP000824120">
    <property type="component" value="Chromosome 8"/>
</dbReference>
<organism evidence="2 3">
    <name type="scientific">Solanum commersonii</name>
    <name type="common">Commerson's wild potato</name>
    <name type="synonym">Commerson's nightshade</name>
    <dbReference type="NCBI Taxonomy" id="4109"/>
    <lineage>
        <taxon>Eukaryota</taxon>
        <taxon>Viridiplantae</taxon>
        <taxon>Streptophyta</taxon>
        <taxon>Embryophyta</taxon>
        <taxon>Tracheophyta</taxon>
        <taxon>Spermatophyta</taxon>
        <taxon>Magnoliopsida</taxon>
        <taxon>eudicotyledons</taxon>
        <taxon>Gunneridae</taxon>
        <taxon>Pentapetalae</taxon>
        <taxon>asterids</taxon>
        <taxon>lamiids</taxon>
        <taxon>Solanales</taxon>
        <taxon>Solanaceae</taxon>
        <taxon>Solanoideae</taxon>
        <taxon>Solaneae</taxon>
        <taxon>Solanum</taxon>
    </lineage>
</organism>
<sequence length="164" mass="17996">MVALLQLKYQDSDKSPFDTHFAVMFLSVASFLIYCFSHDALLNTPPHSNYAKIVQFLALKVKMSIHSTPSTSAIPIDTIVLGCGMVALDYLVTVDSYPKPDDKIRSTNFQVADDSQGKRISNELEDDDIDTSFIVVCQPQVSKGGHSTISYVIADSQTSVLNSV</sequence>
<evidence type="ECO:0000256" key="1">
    <source>
        <dbReference type="SAM" id="Phobius"/>
    </source>
</evidence>
<dbReference type="InterPro" id="IPR052562">
    <property type="entry name" value="Ketohexokinase-related"/>
</dbReference>
<gene>
    <name evidence="2" type="ORF">H5410_043340</name>
</gene>
<protein>
    <submittedName>
        <fullName evidence="2">Uncharacterized protein</fullName>
    </submittedName>
</protein>
<dbReference type="EMBL" id="JACXVP010000008">
    <property type="protein sequence ID" value="KAG5592826.1"/>
    <property type="molecule type" value="Genomic_DNA"/>
</dbReference>
<feature type="transmembrane region" description="Helical" evidence="1">
    <location>
        <begin position="20"/>
        <end position="42"/>
    </location>
</feature>
<keyword evidence="1" id="KW-0812">Transmembrane</keyword>
<evidence type="ECO:0000313" key="2">
    <source>
        <dbReference type="EMBL" id="KAG5592826.1"/>
    </source>
</evidence>
<dbReference type="PANTHER" id="PTHR42774">
    <property type="entry name" value="PHOSPHOTRANSFERASE SYSTEM TRANSPORT PROTEIN"/>
    <property type="match status" value="1"/>
</dbReference>
<dbReference type="SUPFAM" id="SSF53613">
    <property type="entry name" value="Ribokinase-like"/>
    <property type="match status" value="1"/>
</dbReference>
<dbReference type="Gene3D" id="3.40.1190.20">
    <property type="match status" value="1"/>
</dbReference>
<accession>A0A9J5XYK1</accession>
<proteinExistence type="predicted"/>